<dbReference type="AlphaFoldDB" id="A0AAV0VGL4"/>
<protein>
    <submittedName>
        <fullName evidence="2">Uncharacterized protein</fullName>
    </submittedName>
</protein>
<feature type="region of interest" description="Disordered" evidence="1">
    <location>
        <begin position="174"/>
        <end position="197"/>
    </location>
</feature>
<organism evidence="2 3">
    <name type="scientific">Peronospora destructor</name>
    <dbReference type="NCBI Taxonomy" id="86335"/>
    <lineage>
        <taxon>Eukaryota</taxon>
        <taxon>Sar</taxon>
        <taxon>Stramenopiles</taxon>
        <taxon>Oomycota</taxon>
        <taxon>Peronosporomycetes</taxon>
        <taxon>Peronosporales</taxon>
        <taxon>Peronosporaceae</taxon>
        <taxon>Peronospora</taxon>
    </lineage>
</organism>
<proteinExistence type="predicted"/>
<sequence>MVFRFKHKAPSYRQEKILCETLVNQFAAFAARLNAIQESNRCCGWVDPLVDDRIVPAGVFTVHEVDVLRDICRRLKARRDDIHNRGDIWYDPWLPAYGCALLRTKINAAVIKLHVIYVDGWDRTLHFLPTGTKGSKRSAAVNNLGHQKTPQFIAAVVRRAIAAVMGRAVAKTPDEEDVDNQRFSPQGGITDVGQHTGGGPRDTCWPIVQAVIADNLCCNQRLFQKTMVMYQLSLLHAAVLETQSSFDRGICTRDGCDAVDDLFFMLQVVIEITVDLLDCGYNISALLDQYSSLRAKIDEFVDSLNRKIAICYQLPDHANMQRLNTVDGGIQAGSPKREIVSDPKMSDEECHLRALTNLEGCWYLDGVTCSLHALLCWEKSSGA</sequence>
<reference evidence="2" key="1">
    <citation type="submission" date="2022-12" db="EMBL/GenBank/DDBJ databases">
        <authorList>
            <person name="Webb A."/>
        </authorList>
    </citation>
    <scope>NUCLEOTIDE SEQUENCE</scope>
    <source>
        <strain evidence="2">Pd1</strain>
    </source>
</reference>
<evidence type="ECO:0000313" key="3">
    <source>
        <dbReference type="Proteomes" id="UP001162029"/>
    </source>
</evidence>
<evidence type="ECO:0000313" key="2">
    <source>
        <dbReference type="EMBL" id="CAI5746854.1"/>
    </source>
</evidence>
<dbReference type="Proteomes" id="UP001162029">
    <property type="component" value="Unassembled WGS sequence"/>
</dbReference>
<dbReference type="EMBL" id="CANTFM010002630">
    <property type="protein sequence ID" value="CAI5746854.1"/>
    <property type="molecule type" value="Genomic_DNA"/>
</dbReference>
<accession>A0AAV0VGL4</accession>
<comment type="caution">
    <text evidence="2">The sequence shown here is derived from an EMBL/GenBank/DDBJ whole genome shotgun (WGS) entry which is preliminary data.</text>
</comment>
<gene>
    <name evidence="2" type="ORF">PDE001_LOCUS11806</name>
</gene>
<name>A0AAV0VGL4_9STRA</name>
<keyword evidence="3" id="KW-1185">Reference proteome</keyword>
<evidence type="ECO:0000256" key="1">
    <source>
        <dbReference type="SAM" id="MobiDB-lite"/>
    </source>
</evidence>